<evidence type="ECO:0000256" key="1">
    <source>
        <dbReference type="SAM" id="MobiDB-lite"/>
    </source>
</evidence>
<organism evidence="2 3">
    <name type="scientific">Stylosanthes scabra</name>
    <dbReference type="NCBI Taxonomy" id="79078"/>
    <lineage>
        <taxon>Eukaryota</taxon>
        <taxon>Viridiplantae</taxon>
        <taxon>Streptophyta</taxon>
        <taxon>Embryophyta</taxon>
        <taxon>Tracheophyta</taxon>
        <taxon>Spermatophyta</taxon>
        <taxon>Magnoliopsida</taxon>
        <taxon>eudicotyledons</taxon>
        <taxon>Gunneridae</taxon>
        <taxon>Pentapetalae</taxon>
        <taxon>rosids</taxon>
        <taxon>fabids</taxon>
        <taxon>Fabales</taxon>
        <taxon>Fabaceae</taxon>
        <taxon>Papilionoideae</taxon>
        <taxon>50 kb inversion clade</taxon>
        <taxon>dalbergioids sensu lato</taxon>
        <taxon>Dalbergieae</taxon>
        <taxon>Pterocarpus clade</taxon>
        <taxon>Stylosanthes</taxon>
    </lineage>
</organism>
<comment type="caution">
    <text evidence="2">The sequence shown here is derived from an EMBL/GenBank/DDBJ whole genome shotgun (WGS) entry which is preliminary data.</text>
</comment>
<protein>
    <submittedName>
        <fullName evidence="2">Uncharacterized protein</fullName>
    </submittedName>
</protein>
<accession>A0ABU6VTK0</accession>
<feature type="non-terminal residue" evidence="2">
    <location>
        <position position="1"/>
    </location>
</feature>
<proteinExistence type="predicted"/>
<gene>
    <name evidence="2" type="ORF">PIB30_078744</name>
</gene>
<dbReference type="Proteomes" id="UP001341840">
    <property type="component" value="Unassembled WGS sequence"/>
</dbReference>
<keyword evidence="3" id="KW-1185">Reference proteome</keyword>
<feature type="region of interest" description="Disordered" evidence="1">
    <location>
        <begin position="44"/>
        <end position="66"/>
    </location>
</feature>
<dbReference type="EMBL" id="JASCZI010152131">
    <property type="protein sequence ID" value="MED6175478.1"/>
    <property type="molecule type" value="Genomic_DNA"/>
</dbReference>
<reference evidence="2 3" key="1">
    <citation type="journal article" date="2023" name="Plants (Basel)">
        <title>Bridging the Gap: Combining Genomics and Transcriptomics Approaches to Understand Stylosanthes scabra, an Orphan Legume from the Brazilian Caatinga.</title>
        <authorList>
            <person name="Ferreira-Neto J.R.C."/>
            <person name="da Silva M.D."/>
            <person name="Binneck E."/>
            <person name="de Melo N.F."/>
            <person name="da Silva R.H."/>
            <person name="de Melo A.L.T.M."/>
            <person name="Pandolfi V."/>
            <person name="Bustamante F.O."/>
            <person name="Brasileiro-Vidal A.C."/>
            <person name="Benko-Iseppon A.M."/>
        </authorList>
    </citation>
    <scope>NUCLEOTIDE SEQUENCE [LARGE SCALE GENOMIC DNA]</scope>
    <source>
        <tissue evidence="2">Leaves</tissue>
    </source>
</reference>
<name>A0ABU6VTK0_9FABA</name>
<sequence>EKKGAVVAKKGARNEKITKKSLKANSDAYAYALPRLGRHVQAGTGPYAYARKPPVRTHERQNWSLK</sequence>
<feature type="compositionally biased region" description="Basic and acidic residues" evidence="1">
    <location>
        <begin position="56"/>
        <end position="66"/>
    </location>
</feature>
<evidence type="ECO:0000313" key="2">
    <source>
        <dbReference type="EMBL" id="MED6175478.1"/>
    </source>
</evidence>
<evidence type="ECO:0000313" key="3">
    <source>
        <dbReference type="Proteomes" id="UP001341840"/>
    </source>
</evidence>